<feature type="region of interest" description="Disordered" evidence="1">
    <location>
        <begin position="35"/>
        <end position="72"/>
    </location>
</feature>
<evidence type="ECO:0000313" key="2">
    <source>
        <dbReference type="EnsemblMetazoa" id="GAUT015580-PA"/>
    </source>
</evidence>
<evidence type="ECO:0000313" key="3">
    <source>
        <dbReference type="Proteomes" id="UP000078200"/>
    </source>
</evidence>
<keyword evidence="3" id="KW-1185">Reference proteome</keyword>
<feature type="compositionally biased region" description="Acidic residues" evidence="1">
    <location>
        <begin position="35"/>
        <end position="58"/>
    </location>
</feature>
<reference evidence="2" key="1">
    <citation type="submission" date="2020-05" db="UniProtKB">
        <authorList>
            <consortium name="EnsemblMetazoa"/>
        </authorList>
    </citation>
    <scope>IDENTIFICATION</scope>
    <source>
        <strain evidence="2">TTRI</strain>
    </source>
</reference>
<dbReference type="VEuPathDB" id="VectorBase:GAUT015580"/>
<dbReference type="EnsemblMetazoa" id="GAUT015580-RA">
    <property type="protein sequence ID" value="GAUT015580-PA"/>
    <property type="gene ID" value="GAUT015580"/>
</dbReference>
<protein>
    <submittedName>
        <fullName evidence="2">Uncharacterized protein</fullName>
    </submittedName>
</protein>
<name>A0A1A9UUD4_GLOAU</name>
<organism evidence="2 3">
    <name type="scientific">Glossina austeni</name>
    <name type="common">Savannah tsetse fly</name>
    <dbReference type="NCBI Taxonomy" id="7395"/>
    <lineage>
        <taxon>Eukaryota</taxon>
        <taxon>Metazoa</taxon>
        <taxon>Ecdysozoa</taxon>
        <taxon>Arthropoda</taxon>
        <taxon>Hexapoda</taxon>
        <taxon>Insecta</taxon>
        <taxon>Pterygota</taxon>
        <taxon>Neoptera</taxon>
        <taxon>Endopterygota</taxon>
        <taxon>Diptera</taxon>
        <taxon>Brachycera</taxon>
        <taxon>Muscomorpha</taxon>
        <taxon>Hippoboscoidea</taxon>
        <taxon>Glossinidae</taxon>
        <taxon>Glossina</taxon>
    </lineage>
</organism>
<dbReference type="Proteomes" id="UP000078200">
    <property type="component" value="Unassembled WGS sequence"/>
</dbReference>
<dbReference type="AlphaFoldDB" id="A0A1A9UUD4"/>
<evidence type="ECO:0000256" key="1">
    <source>
        <dbReference type="SAM" id="MobiDB-lite"/>
    </source>
</evidence>
<sequence length="72" mass="7836">MSSVSFINVDNRFSFHFEIYFIDLLRRICLRPLDAAEDDDGGGDGDGDGDGDADGDGDGDGHEGFDFQFPSQ</sequence>
<accession>A0A1A9UUD4</accession>
<proteinExistence type="predicted"/>